<dbReference type="EMBL" id="JACAZH010000001">
    <property type="protein sequence ID" value="KAF7377711.1"/>
    <property type="molecule type" value="Genomic_DNA"/>
</dbReference>
<sequence>MPSAQVFKQGPETAHYTTSNGAPVSEPYASQRLGPLGPLLLQDFHLIDRERIPERVVHAKGAGAHGYFEVTEDLSDLTDNGLLGTKGKKAKATVRFSTVGGESGSADTARDPRGFAIKIRTEEGNLDWVFNNTPVFFIRDPAKFPHFIHTQKRDPQTHLKDPDMFWDYLGQNPESIHQIMILFSDRGTPDGYHQMHGYSGHTFKWFKKDGSFVYTQVHLRVDGGFKTLNAEQATKLAGENPEYGIESLFNAIESGNYPTWNVFVQTMTPSQAEQFRYNILDLTKVWPHGEFPLRPVGKLVLNENPTNYFAEIEQSAFSPSHLTPYIEASADPVLQSRLFSYPDTHRHRLGTNYQQLPVNAPIVPVSNFQRDGPSTFVSQGSRPNYQSSIVPLKYVGPAGTLEGGVRDYEREAKHETFVGAAFRDLSYVTELDFEQPRALWSKVWNDQQREAYVQNVAGHFKGVKSPEVRARQLSVWAAVDQSLSDRIAKAVGAPTVKPLQVKSASEAVKFRANLGVYTTSKVAYRELVDAGFEQVRIFERDTSPGAGITPTRHSETPVEAAIPNADPKIAAFEPSLPLEGSPLPFEVVHGSQRRCHDCGTVEAAQKASWSLEVAYLECAGACYARRMVFLPSRDSVANPASDARPLHPLSVSVLRGKQP</sequence>
<dbReference type="InterPro" id="IPR018028">
    <property type="entry name" value="Catalase"/>
</dbReference>
<keyword evidence="5 9" id="KW-0560">Oxidoreductase</keyword>
<keyword evidence="2 9" id="KW-0575">Peroxidase</keyword>
<dbReference type="SMART" id="SM01060">
    <property type="entry name" value="Catalase"/>
    <property type="match status" value="1"/>
</dbReference>
<keyword evidence="3 9" id="KW-0349">Heme</keyword>
<gene>
    <name evidence="13" type="ORF">MSAN_00194100</name>
</gene>
<dbReference type="InterPro" id="IPR010582">
    <property type="entry name" value="Catalase_immune_responsive"/>
</dbReference>
<dbReference type="GO" id="GO:0005777">
    <property type="term" value="C:peroxisome"/>
    <property type="evidence" value="ECO:0007669"/>
    <property type="project" value="TreeGrafter"/>
</dbReference>
<dbReference type="PANTHER" id="PTHR11465:SF62">
    <property type="entry name" value="CATALASE T"/>
    <property type="match status" value="1"/>
</dbReference>
<protein>
    <recommendedName>
        <fullName evidence="9">Catalase</fullName>
        <ecNumber evidence="9">1.11.1.6</ecNumber>
    </recommendedName>
</protein>
<evidence type="ECO:0000256" key="11">
    <source>
        <dbReference type="SAM" id="MobiDB-lite"/>
    </source>
</evidence>
<evidence type="ECO:0000256" key="3">
    <source>
        <dbReference type="ARBA" id="ARBA00022617"/>
    </source>
</evidence>
<dbReference type="PROSITE" id="PS00438">
    <property type="entry name" value="CATALASE_2"/>
    <property type="match status" value="1"/>
</dbReference>
<evidence type="ECO:0000313" key="13">
    <source>
        <dbReference type="EMBL" id="KAF7377711.1"/>
    </source>
</evidence>
<comment type="catalytic activity">
    <reaction evidence="9">
        <text>2 H2O2 = O2 + 2 H2O</text>
        <dbReference type="Rhea" id="RHEA:20309"/>
        <dbReference type="ChEBI" id="CHEBI:15377"/>
        <dbReference type="ChEBI" id="CHEBI:15379"/>
        <dbReference type="ChEBI" id="CHEBI:16240"/>
        <dbReference type="EC" id="1.11.1.6"/>
    </reaction>
</comment>
<dbReference type="Proteomes" id="UP000623467">
    <property type="component" value="Unassembled WGS sequence"/>
</dbReference>
<dbReference type="PRINTS" id="PR00067">
    <property type="entry name" value="CATALASE"/>
</dbReference>
<reference evidence="13" key="1">
    <citation type="submission" date="2020-05" db="EMBL/GenBank/DDBJ databases">
        <title>Mycena genomes resolve the evolution of fungal bioluminescence.</title>
        <authorList>
            <person name="Tsai I.J."/>
        </authorList>
    </citation>
    <scope>NUCLEOTIDE SEQUENCE</scope>
    <source>
        <strain evidence="13">160909Yilan</strain>
    </source>
</reference>
<accession>A0A8H7DNJ3</accession>
<feature type="domain" description="Catalase core" evidence="12">
    <location>
        <begin position="17"/>
        <end position="393"/>
    </location>
</feature>
<comment type="caution">
    <text evidence="13">The sequence shown here is derived from an EMBL/GenBank/DDBJ whole genome shotgun (WGS) entry which is preliminary data.</text>
</comment>
<dbReference type="InterPro" id="IPR011614">
    <property type="entry name" value="Catalase_core"/>
</dbReference>
<keyword evidence="6 9" id="KW-0408">Iron</keyword>
<evidence type="ECO:0000313" key="14">
    <source>
        <dbReference type="Proteomes" id="UP000623467"/>
    </source>
</evidence>
<dbReference type="InterPro" id="IPR020835">
    <property type="entry name" value="Catalase_sf"/>
</dbReference>
<evidence type="ECO:0000256" key="1">
    <source>
        <dbReference type="ARBA" id="ARBA00005329"/>
    </source>
</evidence>
<dbReference type="OrthoDB" id="6880011at2759"/>
<dbReference type="PANTHER" id="PTHR11465">
    <property type="entry name" value="CATALASE"/>
    <property type="match status" value="1"/>
</dbReference>
<name>A0A8H7DNJ3_9AGAR</name>
<dbReference type="CDD" id="cd08157">
    <property type="entry name" value="catalase_fungal"/>
    <property type="match status" value="1"/>
</dbReference>
<dbReference type="EC" id="1.11.1.6" evidence="9"/>
<dbReference type="InterPro" id="IPR002226">
    <property type="entry name" value="Catalase_haem_BS"/>
</dbReference>
<keyword evidence="14" id="KW-1185">Reference proteome</keyword>
<dbReference type="GO" id="GO:0005739">
    <property type="term" value="C:mitochondrion"/>
    <property type="evidence" value="ECO:0007669"/>
    <property type="project" value="TreeGrafter"/>
</dbReference>
<dbReference type="GO" id="GO:0020037">
    <property type="term" value="F:heme binding"/>
    <property type="evidence" value="ECO:0007669"/>
    <property type="project" value="InterPro"/>
</dbReference>
<evidence type="ECO:0000259" key="12">
    <source>
        <dbReference type="SMART" id="SM01060"/>
    </source>
</evidence>
<evidence type="ECO:0000256" key="4">
    <source>
        <dbReference type="ARBA" id="ARBA00022723"/>
    </source>
</evidence>
<feature type="region of interest" description="Disordered" evidence="11">
    <location>
        <begin position="1"/>
        <end position="29"/>
    </location>
</feature>
<dbReference type="Pfam" id="PF00199">
    <property type="entry name" value="Catalase"/>
    <property type="match status" value="1"/>
</dbReference>
<organism evidence="13 14">
    <name type="scientific">Mycena sanguinolenta</name>
    <dbReference type="NCBI Taxonomy" id="230812"/>
    <lineage>
        <taxon>Eukaryota</taxon>
        <taxon>Fungi</taxon>
        <taxon>Dikarya</taxon>
        <taxon>Basidiomycota</taxon>
        <taxon>Agaricomycotina</taxon>
        <taxon>Agaricomycetes</taxon>
        <taxon>Agaricomycetidae</taxon>
        <taxon>Agaricales</taxon>
        <taxon>Marasmiineae</taxon>
        <taxon>Mycenaceae</taxon>
        <taxon>Mycena</taxon>
    </lineage>
</organism>
<dbReference type="GO" id="GO:0004096">
    <property type="term" value="F:catalase activity"/>
    <property type="evidence" value="ECO:0007669"/>
    <property type="project" value="UniProtKB-EC"/>
</dbReference>
<dbReference type="Gene3D" id="2.40.180.10">
    <property type="entry name" value="Catalase core domain"/>
    <property type="match status" value="1"/>
</dbReference>
<dbReference type="FunFam" id="2.40.180.10:FF:000001">
    <property type="entry name" value="Catalase"/>
    <property type="match status" value="1"/>
</dbReference>
<evidence type="ECO:0000256" key="2">
    <source>
        <dbReference type="ARBA" id="ARBA00022559"/>
    </source>
</evidence>
<comment type="function">
    <text evidence="8 10">Catalyzes the degradation of hydrogen peroxide (H(2)O(2)) generated by peroxisomal oxidases to water and oxygen, thereby protecting cells from the toxic effects of hydrogen peroxide.</text>
</comment>
<dbReference type="GO" id="GO:0042542">
    <property type="term" value="P:response to hydrogen peroxide"/>
    <property type="evidence" value="ECO:0007669"/>
    <property type="project" value="TreeGrafter"/>
</dbReference>
<dbReference type="PROSITE" id="PS51402">
    <property type="entry name" value="CATALASE_3"/>
    <property type="match status" value="1"/>
</dbReference>
<dbReference type="GO" id="GO:0046872">
    <property type="term" value="F:metal ion binding"/>
    <property type="evidence" value="ECO:0007669"/>
    <property type="project" value="UniProtKB-KW"/>
</dbReference>
<dbReference type="InterPro" id="IPR024708">
    <property type="entry name" value="Catalase_AS"/>
</dbReference>
<evidence type="ECO:0000256" key="6">
    <source>
        <dbReference type="ARBA" id="ARBA00023004"/>
    </source>
</evidence>
<dbReference type="AlphaFoldDB" id="A0A8H7DNJ3"/>
<dbReference type="SUPFAM" id="SSF56634">
    <property type="entry name" value="Heme-dependent catalase-like"/>
    <property type="match status" value="1"/>
</dbReference>
<evidence type="ECO:0000256" key="7">
    <source>
        <dbReference type="ARBA" id="ARBA00023324"/>
    </source>
</evidence>
<evidence type="ECO:0000256" key="10">
    <source>
        <dbReference type="RuleBase" id="RU004142"/>
    </source>
</evidence>
<dbReference type="Pfam" id="PF06628">
    <property type="entry name" value="Catalase-rel"/>
    <property type="match status" value="1"/>
</dbReference>
<keyword evidence="7 9" id="KW-0376">Hydrogen peroxide</keyword>
<evidence type="ECO:0000256" key="9">
    <source>
        <dbReference type="RuleBase" id="RU000498"/>
    </source>
</evidence>
<evidence type="ECO:0000256" key="8">
    <source>
        <dbReference type="ARBA" id="ARBA00044729"/>
    </source>
</evidence>
<dbReference type="PROSITE" id="PS00437">
    <property type="entry name" value="CATALASE_1"/>
    <property type="match status" value="1"/>
</dbReference>
<proteinExistence type="inferred from homology"/>
<evidence type="ECO:0000256" key="5">
    <source>
        <dbReference type="ARBA" id="ARBA00023002"/>
    </source>
</evidence>
<comment type="similarity">
    <text evidence="1 9">Belongs to the catalase family.</text>
</comment>
<dbReference type="GO" id="GO:0042744">
    <property type="term" value="P:hydrogen peroxide catabolic process"/>
    <property type="evidence" value="ECO:0007669"/>
    <property type="project" value="UniProtKB-KW"/>
</dbReference>
<keyword evidence="4 9" id="KW-0479">Metal-binding</keyword>